<feature type="region of interest" description="Disordered" evidence="1">
    <location>
        <begin position="252"/>
        <end position="275"/>
    </location>
</feature>
<dbReference type="Proteomes" id="UP001652583">
    <property type="component" value="Chromosome D2"/>
</dbReference>
<dbReference type="GeneID" id="106969696"/>
<feature type="compositionally biased region" description="Basic and acidic residues" evidence="1">
    <location>
        <begin position="262"/>
        <end position="275"/>
    </location>
</feature>
<evidence type="ECO:0000256" key="1">
    <source>
        <dbReference type="SAM" id="MobiDB-lite"/>
    </source>
</evidence>
<reference evidence="3" key="1">
    <citation type="submission" date="2025-08" db="UniProtKB">
        <authorList>
            <consortium name="RefSeq"/>
        </authorList>
    </citation>
    <scope>IDENTIFICATION</scope>
    <source>
        <tissue evidence="3">Blood</tissue>
    </source>
</reference>
<evidence type="ECO:0000313" key="3">
    <source>
        <dbReference type="RefSeq" id="XP_053062975.1"/>
    </source>
</evidence>
<keyword evidence="2" id="KW-1185">Reference proteome</keyword>
<dbReference type="RefSeq" id="XP_053062975.1">
    <property type="nucleotide sequence ID" value="XM_053207000.1"/>
</dbReference>
<protein>
    <submittedName>
        <fullName evidence="3">Uncharacterized protein LOC106969696 isoform X3</fullName>
    </submittedName>
</protein>
<sequence>MVAAAQAQCVLSHGASERKLFWGKCRFMTMCGNVQPKKESGHHQKPWRTDGQRQLTAIRTVPSGPSEVGAGAGKSGLGSWRALPGLVPSPLNYDKPGPSFISVSKPASCQPTLCKAARGIFPQMYSDHLSPVCVPGGCTLLGRDGRCSMDAEMSQRAGLSGGRCAFVLSQQPTGHDGSRGVRFCNPDTQHGPWHRLCTNTTNALKRIAADNLIQARREGRTDCTCCIRERDNRGQPVTGALWLLNLSAAPHSPGAGTWPQEHQPRKESYPDGSRDWRCDQITPVTESTDTCFVTRTPTGGPRQSGVGKVSRLQKQPQFLYLGRLAAALGSLLLG</sequence>
<name>A0ABM3NU69_ACIJB</name>
<organism evidence="2 3">
    <name type="scientific">Acinonyx jubatus</name>
    <name type="common">Cheetah</name>
    <dbReference type="NCBI Taxonomy" id="32536"/>
    <lineage>
        <taxon>Eukaryota</taxon>
        <taxon>Metazoa</taxon>
        <taxon>Chordata</taxon>
        <taxon>Craniata</taxon>
        <taxon>Vertebrata</taxon>
        <taxon>Euteleostomi</taxon>
        <taxon>Mammalia</taxon>
        <taxon>Eutheria</taxon>
        <taxon>Laurasiatheria</taxon>
        <taxon>Carnivora</taxon>
        <taxon>Feliformia</taxon>
        <taxon>Felidae</taxon>
        <taxon>Felinae</taxon>
        <taxon>Acinonyx</taxon>
    </lineage>
</organism>
<accession>A0ABM3NU69</accession>
<evidence type="ECO:0000313" key="2">
    <source>
        <dbReference type="Proteomes" id="UP001652583"/>
    </source>
</evidence>
<proteinExistence type="predicted"/>
<gene>
    <name evidence="3" type="primary">LOC106969696</name>
</gene>